<dbReference type="InterPro" id="IPR007867">
    <property type="entry name" value="GMC_OxRtase_C"/>
</dbReference>
<dbReference type="SUPFAM" id="SSF51905">
    <property type="entry name" value="FAD/NAD(P)-binding domain"/>
    <property type="match status" value="1"/>
</dbReference>
<dbReference type="AlphaFoldDB" id="A0A9Q8SCX0"/>
<evidence type="ECO:0000256" key="1">
    <source>
        <dbReference type="ARBA" id="ARBA00010790"/>
    </source>
</evidence>
<dbReference type="PANTHER" id="PTHR11552">
    <property type="entry name" value="GLUCOSE-METHANOL-CHOLINE GMC OXIDOREDUCTASE"/>
    <property type="match status" value="1"/>
</dbReference>
<gene>
    <name evidence="3" type="ORF">CLUP02_01729</name>
</gene>
<dbReference type="GO" id="GO:0050660">
    <property type="term" value="F:flavin adenine dinucleotide binding"/>
    <property type="evidence" value="ECO:0007669"/>
    <property type="project" value="InterPro"/>
</dbReference>
<dbReference type="Gene3D" id="3.50.50.60">
    <property type="entry name" value="FAD/NAD(P)-binding domain"/>
    <property type="match status" value="1"/>
</dbReference>
<dbReference type="InterPro" id="IPR036188">
    <property type="entry name" value="FAD/NAD-bd_sf"/>
</dbReference>
<reference evidence="3" key="1">
    <citation type="journal article" date="2021" name="Mol. Plant Microbe Interact.">
        <title>Complete Genome Sequence of the Plant-Pathogenic Fungus Colletotrichum lupini.</title>
        <authorList>
            <person name="Baroncelli R."/>
            <person name="Pensec F."/>
            <person name="Da Lio D."/>
            <person name="Boufleur T."/>
            <person name="Vicente I."/>
            <person name="Sarrocco S."/>
            <person name="Picot A."/>
            <person name="Baraldi E."/>
            <person name="Sukno S."/>
            <person name="Thon M."/>
            <person name="Le Floch G."/>
        </authorList>
    </citation>
    <scope>NUCLEOTIDE SEQUENCE</scope>
    <source>
        <strain evidence="3">IMI 504893</strain>
    </source>
</reference>
<dbReference type="EMBL" id="CP019471">
    <property type="protein sequence ID" value="UQC75076.1"/>
    <property type="molecule type" value="Genomic_DNA"/>
</dbReference>
<keyword evidence="4" id="KW-1185">Reference proteome</keyword>
<dbReference type="GO" id="GO:0016614">
    <property type="term" value="F:oxidoreductase activity, acting on CH-OH group of donors"/>
    <property type="evidence" value="ECO:0007669"/>
    <property type="project" value="InterPro"/>
</dbReference>
<evidence type="ECO:0000313" key="4">
    <source>
        <dbReference type="Proteomes" id="UP000830671"/>
    </source>
</evidence>
<sequence length="194" mass="21046">MSPANYYLLSTVAPLSTSHRILTKPLKTDTRNTSSKFCKCTNVIPRPIWSFFMGTVLLESTSSTPSRPQSLNLAVSPTLTTGKWRLSHYGQPKLLATQQVQALGATETLPWVIALSDSDILEFVEGVSATEYHYTGTCAMLPRPLGGVADSNLNVHGIDGSRVVDASIMPLLPSAHNQATVYAIAEKVKLRPYA</sequence>
<organism evidence="3 4">
    <name type="scientific">Colletotrichum lupini</name>
    <dbReference type="NCBI Taxonomy" id="145971"/>
    <lineage>
        <taxon>Eukaryota</taxon>
        <taxon>Fungi</taxon>
        <taxon>Dikarya</taxon>
        <taxon>Ascomycota</taxon>
        <taxon>Pezizomycotina</taxon>
        <taxon>Sordariomycetes</taxon>
        <taxon>Hypocreomycetidae</taxon>
        <taxon>Glomerellales</taxon>
        <taxon>Glomerellaceae</taxon>
        <taxon>Colletotrichum</taxon>
        <taxon>Colletotrichum acutatum species complex</taxon>
    </lineage>
</organism>
<accession>A0A9Q8SCX0</accession>
<dbReference type="GO" id="GO:0044550">
    <property type="term" value="P:secondary metabolite biosynthetic process"/>
    <property type="evidence" value="ECO:0007669"/>
    <property type="project" value="TreeGrafter"/>
</dbReference>
<dbReference type="InterPro" id="IPR012132">
    <property type="entry name" value="GMC_OxRdtase"/>
</dbReference>
<dbReference type="Proteomes" id="UP000830671">
    <property type="component" value="Chromosome 1"/>
</dbReference>
<dbReference type="RefSeq" id="XP_049136723.1">
    <property type="nucleotide sequence ID" value="XM_049280766.1"/>
</dbReference>
<evidence type="ECO:0000259" key="2">
    <source>
        <dbReference type="Pfam" id="PF05199"/>
    </source>
</evidence>
<feature type="domain" description="Glucose-methanol-choline oxidoreductase C-terminal" evidence="2">
    <location>
        <begin position="104"/>
        <end position="185"/>
    </location>
</feature>
<dbReference type="KEGG" id="clup:CLUP02_01729"/>
<dbReference type="Pfam" id="PF05199">
    <property type="entry name" value="GMC_oxred_C"/>
    <property type="match status" value="1"/>
</dbReference>
<proteinExistence type="inferred from homology"/>
<name>A0A9Q8SCX0_9PEZI</name>
<comment type="similarity">
    <text evidence="1">Belongs to the GMC oxidoreductase family.</text>
</comment>
<protein>
    <submittedName>
        <fullName evidence="3">Choline dehydrogenase</fullName>
    </submittedName>
</protein>
<evidence type="ECO:0000313" key="3">
    <source>
        <dbReference type="EMBL" id="UQC75076.1"/>
    </source>
</evidence>
<dbReference type="PANTHER" id="PTHR11552:SF115">
    <property type="entry name" value="DEHYDROGENASE XPTC-RELATED"/>
    <property type="match status" value="1"/>
</dbReference>
<dbReference type="GeneID" id="73335776"/>